<gene>
    <name evidence="9" type="ORF">C4541_06120</name>
</gene>
<evidence type="ECO:0000256" key="8">
    <source>
        <dbReference type="SAM" id="Phobius"/>
    </source>
</evidence>
<comment type="similarity">
    <text evidence="2 7">Belongs to the ExbD/TolR family.</text>
</comment>
<feature type="transmembrane region" description="Helical" evidence="8">
    <location>
        <begin position="12"/>
        <end position="32"/>
    </location>
</feature>
<dbReference type="AlphaFoldDB" id="A0A3A4R037"/>
<evidence type="ECO:0000256" key="5">
    <source>
        <dbReference type="ARBA" id="ARBA00022989"/>
    </source>
</evidence>
<dbReference type="Pfam" id="PF02472">
    <property type="entry name" value="ExbD"/>
    <property type="match status" value="1"/>
</dbReference>
<keyword evidence="7" id="KW-0653">Protein transport</keyword>
<accession>A0A3A4R037</accession>
<keyword evidence="6 8" id="KW-0472">Membrane</keyword>
<dbReference type="PANTHER" id="PTHR30558:SF3">
    <property type="entry name" value="BIOPOLYMER TRANSPORT PROTEIN EXBD-RELATED"/>
    <property type="match status" value="1"/>
</dbReference>
<evidence type="ECO:0000256" key="7">
    <source>
        <dbReference type="RuleBase" id="RU003879"/>
    </source>
</evidence>
<evidence type="ECO:0000256" key="2">
    <source>
        <dbReference type="ARBA" id="ARBA00005811"/>
    </source>
</evidence>
<keyword evidence="4 7" id="KW-0812">Transmembrane</keyword>
<dbReference type="GO" id="GO:0005886">
    <property type="term" value="C:plasma membrane"/>
    <property type="evidence" value="ECO:0007669"/>
    <property type="project" value="UniProtKB-SubCell"/>
</dbReference>
<reference evidence="9 10" key="1">
    <citation type="journal article" date="2017" name="ISME J.">
        <title>Energy and carbon metabolisms in a deep terrestrial subsurface fluid microbial community.</title>
        <authorList>
            <person name="Momper L."/>
            <person name="Jungbluth S.P."/>
            <person name="Lee M.D."/>
            <person name="Amend J.P."/>
        </authorList>
    </citation>
    <scope>NUCLEOTIDE SEQUENCE [LARGE SCALE GENOMIC DNA]</scope>
    <source>
        <strain evidence="9">SURF_26</strain>
    </source>
</reference>
<comment type="caution">
    <text evidence="9">The sequence shown here is derived from an EMBL/GenBank/DDBJ whole genome shotgun (WGS) entry which is preliminary data.</text>
</comment>
<evidence type="ECO:0000256" key="1">
    <source>
        <dbReference type="ARBA" id="ARBA00004162"/>
    </source>
</evidence>
<evidence type="ECO:0000256" key="4">
    <source>
        <dbReference type="ARBA" id="ARBA00022692"/>
    </source>
</evidence>
<organism evidence="9 10">
    <name type="scientific">Candidatus Auribacter fodinae</name>
    <dbReference type="NCBI Taxonomy" id="2093366"/>
    <lineage>
        <taxon>Bacteria</taxon>
        <taxon>Pseudomonadati</taxon>
        <taxon>Candidatus Auribacterota</taxon>
        <taxon>Candidatus Auribacteria</taxon>
        <taxon>Candidatus Auribacterales</taxon>
        <taxon>Candidatus Auribacteraceae</taxon>
        <taxon>Candidatus Auribacter</taxon>
    </lineage>
</organism>
<keyword evidence="3" id="KW-1003">Cell membrane</keyword>
<dbReference type="GO" id="GO:0022857">
    <property type="term" value="F:transmembrane transporter activity"/>
    <property type="evidence" value="ECO:0007669"/>
    <property type="project" value="InterPro"/>
</dbReference>
<evidence type="ECO:0000256" key="3">
    <source>
        <dbReference type="ARBA" id="ARBA00022475"/>
    </source>
</evidence>
<proteinExistence type="inferred from homology"/>
<dbReference type="Gene3D" id="3.30.420.270">
    <property type="match status" value="1"/>
</dbReference>
<dbReference type="Proteomes" id="UP000266426">
    <property type="component" value="Unassembled WGS sequence"/>
</dbReference>
<protein>
    <submittedName>
        <fullName evidence="9">Biopolymer transporter ExbD</fullName>
    </submittedName>
</protein>
<comment type="subcellular location">
    <subcellularLocation>
        <location evidence="1">Cell membrane</location>
        <topology evidence="1">Single-pass membrane protein</topology>
    </subcellularLocation>
    <subcellularLocation>
        <location evidence="7">Cell membrane</location>
        <topology evidence="7">Single-pass type II membrane protein</topology>
    </subcellularLocation>
</comment>
<sequence length="136" mass="15162">MFAEEINQKKKMGINITPLIDVVFLLLIFFMVSSTFIEKPGIDLSLPKAKTAEMQKAENIIITLDKTGVIYINGEKISPDILGKELAKLRLEKSADEPVILEADENIPYKDVIFVMDTARDIGFSSIVALTTTQNE</sequence>
<dbReference type="PANTHER" id="PTHR30558">
    <property type="entry name" value="EXBD MEMBRANE COMPONENT OF PMF-DRIVEN MACROMOLECULE IMPORT SYSTEM"/>
    <property type="match status" value="1"/>
</dbReference>
<dbReference type="GO" id="GO:0015031">
    <property type="term" value="P:protein transport"/>
    <property type="evidence" value="ECO:0007669"/>
    <property type="project" value="UniProtKB-KW"/>
</dbReference>
<dbReference type="EMBL" id="QZJZ01000049">
    <property type="protein sequence ID" value="RJP59434.1"/>
    <property type="molecule type" value="Genomic_DNA"/>
</dbReference>
<keyword evidence="7" id="KW-0813">Transport</keyword>
<evidence type="ECO:0000313" key="10">
    <source>
        <dbReference type="Proteomes" id="UP000266426"/>
    </source>
</evidence>
<evidence type="ECO:0000313" key="9">
    <source>
        <dbReference type="EMBL" id="RJP59434.1"/>
    </source>
</evidence>
<dbReference type="InterPro" id="IPR003400">
    <property type="entry name" value="ExbD"/>
</dbReference>
<keyword evidence="5 8" id="KW-1133">Transmembrane helix</keyword>
<evidence type="ECO:0000256" key="6">
    <source>
        <dbReference type="ARBA" id="ARBA00023136"/>
    </source>
</evidence>
<name>A0A3A4R037_9BACT</name>